<dbReference type="AlphaFoldDB" id="A0A1A2VQH1"/>
<evidence type="ECO:0000313" key="2">
    <source>
        <dbReference type="Proteomes" id="UP000092207"/>
    </source>
</evidence>
<dbReference type="Proteomes" id="UP000092207">
    <property type="component" value="Unassembled WGS sequence"/>
</dbReference>
<evidence type="ECO:0000313" key="1">
    <source>
        <dbReference type="EMBL" id="OBI02921.1"/>
    </source>
</evidence>
<organism evidence="1 2">
    <name type="scientific">Mycobacterium scrofulaceum</name>
    <dbReference type="NCBI Taxonomy" id="1783"/>
    <lineage>
        <taxon>Bacteria</taxon>
        <taxon>Bacillati</taxon>
        <taxon>Actinomycetota</taxon>
        <taxon>Actinomycetes</taxon>
        <taxon>Mycobacteriales</taxon>
        <taxon>Mycobacteriaceae</taxon>
        <taxon>Mycobacterium</taxon>
    </lineage>
</organism>
<evidence type="ECO:0008006" key="3">
    <source>
        <dbReference type="Google" id="ProtNLM"/>
    </source>
</evidence>
<dbReference type="RefSeq" id="WP_067305806.1">
    <property type="nucleotide sequence ID" value="NZ_LZJY01000211.1"/>
</dbReference>
<dbReference type="EMBL" id="LZJY01000211">
    <property type="protein sequence ID" value="OBI02921.1"/>
    <property type="molecule type" value="Genomic_DNA"/>
</dbReference>
<comment type="caution">
    <text evidence="1">The sequence shown here is derived from an EMBL/GenBank/DDBJ whole genome shotgun (WGS) entry which is preliminary data.</text>
</comment>
<proteinExistence type="predicted"/>
<accession>A0A1A2VQH1</accession>
<name>A0A1A2VQH1_MYCSC</name>
<protein>
    <recommendedName>
        <fullName evidence="3">DNA-binding protein</fullName>
    </recommendedName>
</protein>
<reference evidence="1 2" key="1">
    <citation type="submission" date="2016-06" db="EMBL/GenBank/DDBJ databases">
        <authorList>
            <person name="Kjaerup R.B."/>
            <person name="Dalgaard T.S."/>
            <person name="Juul-Madsen H.R."/>
        </authorList>
    </citation>
    <scope>NUCLEOTIDE SEQUENCE [LARGE SCALE GENOMIC DNA]</scope>
    <source>
        <strain evidence="1 2">E2838</strain>
    </source>
</reference>
<gene>
    <name evidence="1" type="ORF">A5679_17370</name>
</gene>
<sequence length="90" mass="10222">MTLAEAIKVRQSRPDAEITQLYERTGIDLSRLPAVMTAEELATGIRSSVGALAQDRHRNRGIPYIKLGRRIRYARNEVARYLLANYYSGK</sequence>